<feature type="signal peptide" evidence="1">
    <location>
        <begin position="1"/>
        <end position="20"/>
    </location>
</feature>
<gene>
    <name evidence="2" type="ORF">ND812_03620</name>
</gene>
<evidence type="ECO:0000313" key="3">
    <source>
        <dbReference type="Proteomes" id="UP001209737"/>
    </source>
</evidence>
<dbReference type="RefSeq" id="WP_265374317.1">
    <property type="nucleotide sequence ID" value="NZ_JAMQPV010000001.1"/>
</dbReference>
<reference evidence="2 3" key="1">
    <citation type="submission" date="2022-06" db="EMBL/GenBank/DDBJ databases">
        <title>Leptospira isolates from biofilms formed at urban environments.</title>
        <authorList>
            <person name="Ribeiro P.S."/>
            <person name="Sousa T."/>
            <person name="Carvalho N."/>
            <person name="Aburjaile F."/>
            <person name="Neves F."/>
            <person name="Oliveira D."/>
            <person name="Blanco L."/>
            <person name="Lima J."/>
            <person name="Costa F."/>
            <person name="Brenig B."/>
            <person name="Soares S."/>
            <person name="Ramos R."/>
            <person name="Goes-Neto A."/>
            <person name="Matiuzzi M."/>
            <person name="Azevedo V."/>
            <person name="Ristow P."/>
        </authorList>
    </citation>
    <scope>NUCLEOTIDE SEQUENCE [LARGE SCALE GENOMIC DNA]</scope>
    <source>
        <strain evidence="2 3">VSF25</strain>
    </source>
</reference>
<feature type="chain" id="PRO_5045564126" evidence="1">
    <location>
        <begin position="21"/>
        <end position="176"/>
    </location>
</feature>
<proteinExistence type="predicted"/>
<dbReference type="Proteomes" id="UP001209737">
    <property type="component" value="Unassembled WGS sequence"/>
</dbReference>
<keyword evidence="1" id="KW-0732">Signal</keyword>
<sequence length="176" mass="19889">MKILKTFLFLFLLNCGTIRAEGVVYIPFDKYYVSSQNQVVVLKRAKINRNLLNGIMQDYDTIDDFFIIGKNQELIHIGEYNDLSAIRSNRGSKFLTIGDETLLVADGCRIHIIGEKKDLNYNKIDNVNCSEDKGERYIGIFQGSGKDIYVLRFGSVGSENDGYGGELLKVNKMGKL</sequence>
<organism evidence="2 3">
    <name type="scientific">Leptospira limi</name>
    <dbReference type="NCBI Taxonomy" id="2950023"/>
    <lineage>
        <taxon>Bacteria</taxon>
        <taxon>Pseudomonadati</taxon>
        <taxon>Spirochaetota</taxon>
        <taxon>Spirochaetia</taxon>
        <taxon>Leptospirales</taxon>
        <taxon>Leptospiraceae</taxon>
        <taxon>Leptospira</taxon>
    </lineage>
</organism>
<evidence type="ECO:0000256" key="1">
    <source>
        <dbReference type="SAM" id="SignalP"/>
    </source>
</evidence>
<accession>A0ABT3LTX0</accession>
<dbReference type="EMBL" id="JAMQPV010000001">
    <property type="protein sequence ID" value="MCW7461169.1"/>
    <property type="molecule type" value="Genomic_DNA"/>
</dbReference>
<protein>
    <submittedName>
        <fullName evidence="2">Uncharacterized protein</fullName>
    </submittedName>
</protein>
<comment type="caution">
    <text evidence="2">The sequence shown here is derived from an EMBL/GenBank/DDBJ whole genome shotgun (WGS) entry which is preliminary data.</text>
</comment>
<evidence type="ECO:0000313" key="2">
    <source>
        <dbReference type="EMBL" id="MCW7461169.1"/>
    </source>
</evidence>
<keyword evidence="3" id="KW-1185">Reference proteome</keyword>
<name>A0ABT3LTX0_9LEPT</name>